<dbReference type="Gene3D" id="1.10.357.10">
    <property type="entry name" value="Tetracycline Repressor, domain 2"/>
    <property type="match status" value="1"/>
</dbReference>
<dbReference type="SUPFAM" id="SSF46689">
    <property type="entry name" value="Homeodomain-like"/>
    <property type="match status" value="1"/>
</dbReference>
<sequence length="184" mass="20039">MPNDDWLVGGDRRRAAADRIYDAATDLIAHEGINQLDIDRLATLVHCSRATVYRYVGGKNDIRNVVVKRAAARIADSVRSAVENLSGRERVVAAIILSVQRIRADPLGQLMISSIHGGTQEVAWLADSPLLAGVASDLTGLAGGDPHAARWVVRVVLSLMYWPAESEDVERLMVEKFVAPVFAE</sequence>
<feature type="DNA-binding region" description="H-T-H motif" evidence="2">
    <location>
        <begin position="37"/>
        <end position="56"/>
    </location>
</feature>
<dbReference type="EMBL" id="AP017624">
    <property type="protein sequence ID" value="BAV41338.1"/>
    <property type="molecule type" value="Genomic_DNA"/>
</dbReference>
<evidence type="ECO:0000256" key="2">
    <source>
        <dbReference type="PROSITE-ProRule" id="PRU00335"/>
    </source>
</evidence>
<protein>
    <submittedName>
        <fullName evidence="4">Transcriptional regulatory protein</fullName>
    </submittedName>
</protein>
<organism evidence="4 5">
    <name type="scientific">Mycobacterium ulcerans subsp. shinshuense</name>
    <dbReference type="NCBI Taxonomy" id="1124626"/>
    <lineage>
        <taxon>Bacteria</taxon>
        <taxon>Bacillati</taxon>
        <taxon>Actinomycetota</taxon>
        <taxon>Actinomycetes</taxon>
        <taxon>Mycobacteriales</taxon>
        <taxon>Mycobacteriaceae</taxon>
        <taxon>Mycobacterium</taxon>
        <taxon>Mycobacterium ulcerans group</taxon>
    </lineage>
</organism>
<accession>A0A1B4Y2N9</accession>
<evidence type="ECO:0000313" key="5">
    <source>
        <dbReference type="Proteomes" id="UP000218067"/>
    </source>
</evidence>
<evidence type="ECO:0000259" key="3">
    <source>
        <dbReference type="PROSITE" id="PS50977"/>
    </source>
</evidence>
<name>A0A1B4Y2N9_MYCUL</name>
<dbReference type="Pfam" id="PF00440">
    <property type="entry name" value="TetR_N"/>
    <property type="match status" value="1"/>
</dbReference>
<evidence type="ECO:0000256" key="1">
    <source>
        <dbReference type="ARBA" id="ARBA00023125"/>
    </source>
</evidence>
<feature type="domain" description="HTH tetR-type" evidence="3">
    <location>
        <begin position="14"/>
        <end position="74"/>
    </location>
</feature>
<dbReference type="Proteomes" id="UP000218067">
    <property type="component" value="Chromosome"/>
</dbReference>
<dbReference type="GeneID" id="93436794"/>
<dbReference type="RefSeq" id="WP_011740974.1">
    <property type="nucleotide sequence ID" value="NZ_AP017624.1"/>
</dbReference>
<dbReference type="InterPro" id="IPR009057">
    <property type="entry name" value="Homeodomain-like_sf"/>
</dbReference>
<dbReference type="GO" id="GO:0003677">
    <property type="term" value="F:DNA binding"/>
    <property type="evidence" value="ECO:0007669"/>
    <property type="project" value="UniProtKB-UniRule"/>
</dbReference>
<evidence type="ECO:0000313" key="4">
    <source>
        <dbReference type="EMBL" id="BAV41338.1"/>
    </source>
</evidence>
<reference evidence="4 5" key="1">
    <citation type="submission" date="2016-08" db="EMBL/GenBank/DDBJ databases">
        <title>Complete genome sequence of Mycobacterium shinshuense, a subspecies of M. ulcerans.</title>
        <authorList>
            <person name="Yoshida M."/>
            <person name="Ogura Y."/>
            <person name="Hayashi T."/>
            <person name="Hoshino Y."/>
        </authorList>
    </citation>
    <scope>NUCLEOTIDE SEQUENCE [LARGE SCALE GENOMIC DNA]</scope>
    <source>
        <strain evidence="5">ATCC 33728</strain>
    </source>
</reference>
<gene>
    <name evidence="4" type="ORF">SHTP_2177</name>
</gene>
<dbReference type="AlphaFoldDB" id="A0A1B4Y2N9"/>
<dbReference type="PROSITE" id="PS50977">
    <property type="entry name" value="HTH_TETR_2"/>
    <property type="match status" value="1"/>
</dbReference>
<keyword evidence="1 2" id="KW-0238">DNA-binding</keyword>
<dbReference type="InterPro" id="IPR001647">
    <property type="entry name" value="HTH_TetR"/>
</dbReference>
<proteinExistence type="predicted"/>